<accession>A0A433QBJ2</accession>
<dbReference type="Proteomes" id="UP000274822">
    <property type="component" value="Unassembled WGS sequence"/>
</dbReference>
<evidence type="ECO:0008006" key="3">
    <source>
        <dbReference type="Google" id="ProtNLM"/>
    </source>
</evidence>
<dbReference type="Gene3D" id="3.40.630.40">
    <property type="entry name" value="Zn-dependent exopeptidases"/>
    <property type="match status" value="1"/>
</dbReference>
<gene>
    <name evidence="1" type="ORF">BC938DRAFT_483623</name>
</gene>
<dbReference type="AlphaFoldDB" id="A0A433QBJ2"/>
<proteinExistence type="predicted"/>
<sequence length="332" mass="37486">MPLLLRLHSIQILITIISVHILNIALIDPRRFLSSMPSISNTSYVTYIKGTIPLLISVPHGGHLHPDSIPDRPAKNGTNTRNDLYTQEIGIDIAQMIAERWEGAVPYVVICRLRRKKVDVNREVSEARKDKEVLKAWEEYHSFLSDAVSRIEKKFQYGLYIDIHGHGHPENLLELGYGLTAATLSLSNHDLDADPTIAMNSTISTLSHRHPHLAFSSLLRGPHSLAAHLELPSIPSPNFSSPTKNQTYFRGGYSVRRYGGKGRGIDAVQVEIPRALRWEKEERRKMVEDLVAGIGWMLGKYYGVDWMRGRGDDGWRSEKKVTKMKKGLKANL</sequence>
<evidence type="ECO:0000313" key="1">
    <source>
        <dbReference type="EMBL" id="RUS27178.1"/>
    </source>
</evidence>
<organism evidence="1 2">
    <name type="scientific">Jimgerdemannia flammicorona</name>
    <dbReference type="NCBI Taxonomy" id="994334"/>
    <lineage>
        <taxon>Eukaryota</taxon>
        <taxon>Fungi</taxon>
        <taxon>Fungi incertae sedis</taxon>
        <taxon>Mucoromycota</taxon>
        <taxon>Mucoromycotina</taxon>
        <taxon>Endogonomycetes</taxon>
        <taxon>Endogonales</taxon>
        <taxon>Endogonaceae</taxon>
        <taxon>Jimgerdemannia</taxon>
    </lineage>
</organism>
<name>A0A433QBJ2_9FUNG</name>
<reference evidence="1 2" key="1">
    <citation type="journal article" date="2018" name="New Phytol.">
        <title>Phylogenomics of Endogonaceae and evolution of mycorrhizas within Mucoromycota.</title>
        <authorList>
            <person name="Chang Y."/>
            <person name="Desiro A."/>
            <person name="Na H."/>
            <person name="Sandor L."/>
            <person name="Lipzen A."/>
            <person name="Clum A."/>
            <person name="Barry K."/>
            <person name="Grigoriev I.V."/>
            <person name="Martin F.M."/>
            <person name="Stajich J.E."/>
            <person name="Smith M.E."/>
            <person name="Bonito G."/>
            <person name="Spatafora J.W."/>
        </authorList>
    </citation>
    <scope>NUCLEOTIDE SEQUENCE [LARGE SCALE GENOMIC DNA]</scope>
    <source>
        <strain evidence="1 2">AD002</strain>
    </source>
</reference>
<protein>
    <recommendedName>
        <fullName evidence="3">N-formylglutamate amidohydrolase</fullName>
    </recommendedName>
</protein>
<comment type="caution">
    <text evidence="1">The sequence shown here is derived from an EMBL/GenBank/DDBJ whole genome shotgun (WGS) entry which is preliminary data.</text>
</comment>
<keyword evidence="2" id="KW-1185">Reference proteome</keyword>
<dbReference type="EMBL" id="RBNJ01008903">
    <property type="protein sequence ID" value="RUS27178.1"/>
    <property type="molecule type" value="Genomic_DNA"/>
</dbReference>
<evidence type="ECO:0000313" key="2">
    <source>
        <dbReference type="Proteomes" id="UP000274822"/>
    </source>
</evidence>
<dbReference type="SUPFAM" id="SSF53187">
    <property type="entry name" value="Zn-dependent exopeptidases"/>
    <property type="match status" value="1"/>
</dbReference>